<proteinExistence type="predicted"/>
<evidence type="ECO:0000313" key="2">
    <source>
        <dbReference type="EMBL" id="CUR51372.1"/>
    </source>
</evidence>
<keyword evidence="1" id="KW-0812">Transmembrane</keyword>
<dbReference type="EMBL" id="LN890280">
    <property type="protein sequence ID" value="CUR51372.1"/>
    <property type="molecule type" value="Genomic_DNA"/>
</dbReference>
<feature type="transmembrane region" description="Helical" evidence="1">
    <location>
        <begin position="349"/>
        <end position="369"/>
    </location>
</feature>
<reference evidence="3" key="1">
    <citation type="submission" date="2015-10" db="EMBL/GenBank/DDBJ databases">
        <authorList>
            <person name="Lehtovirta-Morley L.E."/>
            <person name="Vieille C."/>
        </authorList>
    </citation>
    <scope>NUCLEOTIDE SEQUENCE [LARGE SCALE GENOMIC DNA]</scope>
</reference>
<name>A0A128A215_9ARCH</name>
<keyword evidence="1" id="KW-1133">Transmembrane helix</keyword>
<evidence type="ECO:0000256" key="1">
    <source>
        <dbReference type="SAM" id="Phobius"/>
    </source>
</evidence>
<evidence type="ECO:0000313" key="3">
    <source>
        <dbReference type="Proteomes" id="UP000196239"/>
    </source>
</evidence>
<sequence length="373" mass="42061">MKILHVGMIAISLLMFGCMSNVSASSNSIILNSSKVQEILSPELIPYLVNHGYAIVPSNTTEWFLWHSHFNDISNYSDIAFTGDVVSKNIVNVKSSYIVGNITSTLSFMEGTQYITGPPFKKINYTLNLDQYTIHVDKFLKNPQTSNNMTIREPIVDPIYHSDPPGPRFNIGDHVLFYVKNFNGSNAYSQNSFIIPDTCNATDVFGQNRYFGSDYTMTQNGIKVDYNISGDKPPFTANLPIQFMYSSKIDTLSGKYFAVRYDIVDDPSFRIISSKEINVNSKKCEWMESADWELSLKSGKYYSNIYIKNDDGTFRQTASMGFSVIPNATKTLLSSSQLNHGEISKSPEFPYALSILLIGFVSVIVFYRIKIRK</sequence>
<dbReference type="KEGG" id="ndv:NDEV_0607"/>
<protein>
    <submittedName>
        <fullName evidence="2">Uncharacterized protein</fullName>
    </submittedName>
</protein>
<dbReference type="Proteomes" id="UP000196239">
    <property type="component" value="Chromosome 1"/>
</dbReference>
<keyword evidence="3" id="KW-1185">Reference proteome</keyword>
<dbReference type="PROSITE" id="PS51257">
    <property type="entry name" value="PROKAR_LIPOPROTEIN"/>
    <property type="match status" value="1"/>
</dbReference>
<accession>A0A128A215</accession>
<dbReference type="AlphaFoldDB" id="A0A128A215"/>
<gene>
    <name evidence="2" type="ORF">NDEV_0607</name>
</gene>
<keyword evidence="1" id="KW-0472">Membrane</keyword>
<organism evidence="2 3">
    <name type="scientific">Nitrosotalea devaniterrae</name>
    <dbReference type="NCBI Taxonomy" id="1078905"/>
    <lineage>
        <taxon>Archaea</taxon>
        <taxon>Nitrososphaerota</taxon>
        <taxon>Nitrososphaeria</taxon>
        <taxon>Nitrosotaleales</taxon>
        <taxon>Nitrosotaleaceae</taxon>
        <taxon>Nitrosotalea</taxon>
    </lineage>
</organism>